<feature type="binding site" evidence="10">
    <location>
        <position position="212"/>
    </location>
    <ligand>
        <name>substrate</name>
    </ligand>
</feature>
<feature type="binding site" evidence="10">
    <location>
        <position position="447"/>
    </location>
    <ligand>
        <name>substrate</name>
    </ligand>
</feature>
<dbReference type="SUPFAM" id="SSF56266">
    <property type="entry name" value="DmpA/ArgJ-like"/>
    <property type="match status" value="1"/>
</dbReference>
<comment type="function">
    <text evidence="10">Catalyzes two activities which are involved in the cyclic version of arginine biosynthesis: the synthesis of acetylglutamate from glutamate and acetyl-CoA, and of ornithine by transacetylation between acetylornithine and glutamate.</text>
</comment>
<dbReference type="NCBIfam" id="TIGR00120">
    <property type="entry name" value="ArgJ"/>
    <property type="match status" value="1"/>
</dbReference>
<keyword evidence="7 10" id="KW-0511">Multifunctional enzyme</keyword>
<keyword evidence="10" id="KW-0496">Mitochondrion</keyword>
<dbReference type="GO" id="GO:0005759">
    <property type="term" value="C:mitochondrial matrix"/>
    <property type="evidence" value="ECO:0007669"/>
    <property type="project" value="UniProtKB-SubCell"/>
</dbReference>
<feature type="site" description="Involved in the stabilization of negative charge on the oxyanion by the formation of the oxyanion hole" evidence="10">
    <location>
        <position position="144"/>
    </location>
</feature>
<evidence type="ECO:0000313" key="12">
    <source>
        <dbReference type="Proteomes" id="UP000530660"/>
    </source>
</evidence>
<dbReference type="GO" id="GO:0006592">
    <property type="term" value="P:ornithine biosynthetic process"/>
    <property type="evidence" value="ECO:0007669"/>
    <property type="project" value="TreeGrafter"/>
</dbReference>
<comment type="similarity">
    <text evidence="1 10">Belongs to the ArgJ family.</text>
</comment>
<evidence type="ECO:0000313" key="11">
    <source>
        <dbReference type="EMBL" id="KAF6003367.1"/>
    </source>
</evidence>
<comment type="subunit">
    <text evidence="2">Heterotetramer of two alpha and two beta chains.</text>
</comment>
<dbReference type="InterPro" id="IPR016117">
    <property type="entry name" value="ArgJ-like_dom_sf"/>
</dbReference>
<dbReference type="GO" id="GO:0004042">
    <property type="term" value="F:L-glutamate N-acetyltransferase activity"/>
    <property type="evidence" value="ECO:0007669"/>
    <property type="project" value="UniProtKB-UniRule"/>
</dbReference>
<feature type="site" description="Cleavage; by autolysis" evidence="10">
    <location>
        <begin position="222"/>
        <end position="223"/>
    </location>
</feature>
<dbReference type="PANTHER" id="PTHR23100">
    <property type="entry name" value="ARGININE BIOSYNTHESIS BIFUNCTIONAL PROTEIN ARGJ"/>
    <property type="match status" value="1"/>
</dbReference>
<dbReference type="InterPro" id="IPR042195">
    <property type="entry name" value="ArgJ_beta_C"/>
</dbReference>
<comment type="caution">
    <text evidence="11">The sequence shown here is derived from an EMBL/GenBank/DDBJ whole genome shotgun (WGS) entry which is preliminary data.</text>
</comment>
<evidence type="ECO:0000256" key="3">
    <source>
        <dbReference type="ARBA" id="ARBA00022571"/>
    </source>
</evidence>
<comment type="pathway">
    <text evidence="10">Amino-acid biosynthesis; L-arginine biosynthesis; L-ornithine and N-acetyl-L-glutamate from L-glutamate and N(2)-acetyl-L-ornithine (cyclic): step 1/1.</text>
</comment>
<feature type="binding site" evidence="10">
    <location>
        <position position="223"/>
    </location>
    <ligand>
        <name>substrate</name>
    </ligand>
</feature>
<evidence type="ECO:0000256" key="7">
    <source>
        <dbReference type="ARBA" id="ARBA00023268"/>
    </source>
</evidence>
<evidence type="ECO:0000256" key="10">
    <source>
        <dbReference type="HAMAP-Rule" id="MF_03124"/>
    </source>
</evidence>
<dbReference type="Pfam" id="PF01960">
    <property type="entry name" value="ArgJ"/>
    <property type="match status" value="1"/>
</dbReference>
<keyword evidence="12" id="KW-1185">Reference proteome</keyword>
<dbReference type="Gene3D" id="3.60.70.12">
    <property type="entry name" value="L-amino peptidase D-ALA esterase/amidase"/>
    <property type="match status" value="1"/>
</dbReference>
<dbReference type="EMBL" id="VWRR01000007">
    <property type="protein sequence ID" value="KAF6003367.1"/>
    <property type="molecule type" value="Genomic_DNA"/>
</dbReference>
<evidence type="ECO:0000256" key="1">
    <source>
        <dbReference type="ARBA" id="ARBA00006774"/>
    </source>
</evidence>
<comment type="subcellular location">
    <subcellularLocation>
        <location evidence="10">Mitochondrion matrix</location>
    </subcellularLocation>
</comment>
<dbReference type="InterPro" id="IPR002813">
    <property type="entry name" value="Arg_biosynth_ArgJ"/>
</dbReference>
<sequence>MPRSDHVQRRAQRCFMSQEVSRTTAASFRLHPGGSVTTPEGFRAAAVAAGLKPSGAADLALLYSTVPSVAAGVFTQSLIAAAPVRFCRAQLANTDRLVQAVLVNSGQANAATGSQGERDAQTSAETVAQLLGLEPSAVLLASTGVIGRRIPMDALLGALPKLVEQLSDEDAASNGGQRAARAIMTTDLVPKHIAGEAIMPDGRRICVGAMAKGSGMIHPNMATMLAFVTTDAQVGARTWQQLLSNAADCSFNQITVDGDTSTNDTLIGLANGAASVRISDDAHSAEYRMLDRLLTAVLQHCAKAIARDGEGATVLLEVRVSGAQNDADARKLARCVASSSLCKAAVFGRDPNWGRIAAALGRAGVSFDAAALDIALGPHRLMSKGQPLPYDAAAASSYMVEAAAAGKRPETYGTIADTVVFDICVGHGTGAGVAWGCDLSYDYVRINAEYTT</sequence>
<dbReference type="HAMAP" id="MF_01106">
    <property type="entry name" value="ArgJ"/>
    <property type="match status" value="1"/>
</dbReference>
<protein>
    <recommendedName>
        <fullName evidence="10">Arginine biosynthesis bifunctional protein ArgJ, mitochondrial</fullName>
    </recommendedName>
    <domain>
        <recommendedName>
            <fullName evidence="10">Glutamate N-acetyltransferase</fullName>
            <shortName evidence="10">GAT</shortName>
            <ecNumber evidence="10">2.3.1.35</ecNumber>
        </recommendedName>
        <alternativeName>
            <fullName evidence="10">Ornithine acetyltransferase</fullName>
            <shortName evidence="10">OATase</shortName>
        </alternativeName>
        <alternativeName>
            <fullName evidence="10">Ornithine transacetylase</fullName>
        </alternativeName>
    </domain>
    <domain>
        <recommendedName>
            <fullName evidence="10">Amino-acid acetyltransferase</fullName>
            <ecNumber evidence="10">2.3.1.1</ecNumber>
        </recommendedName>
        <alternativeName>
            <fullName evidence="10">N-acetylglutamate synthase</fullName>
            <shortName evidence="10">AGS</shortName>
        </alternativeName>
    </domain>
    <component>
        <recommendedName>
            <fullName evidence="10">Arginine biosynthesis bifunctional protein ArgJ alpha chain</fullName>
        </recommendedName>
    </component>
    <component>
        <recommendedName>
            <fullName evidence="10">Arginine biosynthesis bifunctional protein ArgJ beta chain</fullName>
        </recommendedName>
    </component>
</protein>
<gene>
    <name evidence="11" type="ORF">F1559_004004</name>
</gene>
<keyword evidence="8 10" id="KW-0012">Acyltransferase</keyword>
<dbReference type="PANTHER" id="PTHR23100:SF0">
    <property type="entry name" value="ARGININE BIOSYNTHESIS BIFUNCTIONAL PROTEIN ARGJ, MITOCHONDRIAL"/>
    <property type="match status" value="1"/>
</dbReference>
<evidence type="ECO:0000256" key="2">
    <source>
        <dbReference type="ARBA" id="ARBA00011475"/>
    </source>
</evidence>
<comment type="PTM">
    <text evidence="10">The alpha and beta chains are autoproteolytically processed from a single precursor protein within the mitochondrion.</text>
</comment>
<feature type="binding site" evidence="10">
    <location>
        <position position="185"/>
    </location>
    <ligand>
        <name>substrate</name>
    </ligand>
</feature>
<feature type="binding site" evidence="10">
    <location>
        <position position="452"/>
    </location>
    <ligand>
        <name>substrate</name>
    </ligand>
</feature>
<organism evidence="11 12">
    <name type="scientific">Cyanidiococcus yangmingshanensis</name>
    <dbReference type="NCBI Taxonomy" id="2690220"/>
    <lineage>
        <taxon>Eukaryota</taxon>
        <taxon>Rhodophyta</taxon>
        <taxon>Bangiophyceae</taxon>
        <taxon>Cyanidiales</taxon>
        <taxon>Cyanidiaceae</taxon>
        <taxon>Cyanidiococcus</taxon>
    </lineage>
</organism>
<dbReference type="EC" id="2.3.1.1" evidence="10"/>
<keyword evidence="3 10" id="KW-0055">Arginine biosynthesis</keyword>
<comment type="catalytic activity">
    <reaction evidence="9 10">
        <text>N(2)-acetyl-L-ornithine + L-glutamate = N-acetyl-L-glutamate + L-ornithine</text>
        <dbReference type="Rhea" id="RHEA:15349"/>
        <dbReference type="ChEBI" id="CHEBI:29985"/>
        <dbReference type="ChEBI" id="CHEBI:44337"/>
        <dbReference type="ChEBI" id="CHEBI:46911"/>
        <dbReference type="ChEBI" id="CHEBI:57805"/>
        <dbReference type="EC" id="2.3.1.35"/>
    </reaction>
</comment>
<keyword evidence="5 10" id="KW-0808">Transferase</keyword>
<dbReference type="EC" id="2.3.1.35" evidence="10"/>
<evidence type="ECO:0000256" key="8">
    <source>
        <dbReference type="ARBA" id="ARBA00023315"/>
    </source>
</evidence>
<dbReference type="AlphaFoldDB" id="A0A7J7ILJ1"/>
<name>A0A7J7ILJ1_9RHOD</name>
<dbReference type="CDD" id="cd02152">
    <property type="entry name" value="OAT"/>
    <property type="match status" value="1"/>
</dbReference>
<keyword evidence="4 10" id="KW-0028">Amino-acid biosynthesis</keyword>
<keyword evidence="6 10" id="KW-0068">Autocatalytic cleavage</keyword>
<dbReference type="Proteomes" id="UP000530660">
    <property type="component" value="Unassembled WGS sequence"/>
</dbReference>
<dbReference type="FunFam" id="3.10.20.340:FF:000001">
    <property type="entry name" value="Arginine biosynthesis bifunctional protein ArgJ, chloroplastic"/>
    <property type="match status" value="1"/>
</dbReference>
<evidence type="ECO:0000256" key="5">
    <source>
        <dbReference type="ARBA" id="ARBA00022679"/>
    </source>
</evidence>
<dbReference type="GO" id="GO:0006526">
    <property type="term" value="P:L-arginine biosynthetic process"/>
    <property type="evidence" value="ECO:0007669"/>
    <property type="project" value="UniProtKB-UniRule"/>
</dbReference>
<accession>A0A7J7ILJ1</accession>
<dbReference type="Gene3D" id="3.10.20.340">
    <property type="entry name" value="ArgJ beta chain, C-terminal domain"/>
    <property type="match status" value="1"/>
</dbReference>
<dbReference type="OrthoDB" id="2017946at2759"/>
<proteinExistence type="inferred from homology"/>
<dbReference type="GO" id="GO:0004358">
    <property type="term" value="F:L-glutamate N-acetyltransferase activity, acting on acetyl-L-ornithine as donor"/>
    <property type="evidence" value="ECO:0007669"/>
    <property type="project" value="UniProtKB-UniRule"/>
</dbReference>
<feature type="binding site" evidence="10">
    <location>
        <position position="310"/>
    </location>
    <ligand>
        <name>substrate</name>
    </ligand>
</feature>
<evidence type="ECO:0000256" key="4">
    <source>
        <dbReference type="ARBA" id="ARBA00022605"/>
    </source>
</evidence>
<comment type="subunit">
    <text evidence="10">Heterodimer of an alpha and a beta chain.</text>
</comment>
<dbReference type="FunFam" id="3.60.70.12:FF:000001">
    <property type="entry name" value="Arginine biosynthesis bifunctional protein ArgJ, chloroplastic"/>
    <property type="match status" value="1"/>
</dbReference>
<reference evidence="11 12" key="1">
    <citation type="journal article" date="2020" name="J. Phycol.">
        <title>Comparative genome analysis reveals Cyanidiococcus gen. nov., a new extremophilic red algal genus sister to Cyanidioschyzon (Cyanidioschyzonaceae, Rhodophyta).</title>
        <authorList>
            <person name="Liu S.-L."/>
            <person name="Chiang Y.-R."/>
            <person name="Yoon H.S."/>
            <person name="Fu H.-Y."/>
        </authorList>
    </citation>
    <scope>NUCLEOTIDE SEQUENCE [LARGE SCALE GENOMIC DNA]</scope>
    <source>
        <strain evidence="11 12">THAL066</strain>
    </source>
</reference>
<evidence type="ECO:0000256" key="6">
    <source>
        <dbReference type="ARBA" id="ARBA00022813"/>
    </source>
</evidence>
<feature type="site" description="Involved in the stabilization of negative charge on the oxyanion by the formation of the oxyanion hole" evidence="10">
    <location>
        <position position="143"/>
    </location>
</feature>
<feature type="chain" id="PRO_5029985083" description="Arginine biosynthesis bifunctional protein ArgJ alpha chain" evidence="10">
    <location>
        <begin position="1"/>
        <end position="222"/>
    </location>
</feature>
<comment type="pathway">
    <text evidence="10">Amino-acid biosynthesis; L-arginine biosynthesis; N(2)-acetyl-L-ornithine from L-glutamate: step 1/4.</text>
</comment>
<evidence type="ECO:0000256" key="9">
    <source>
        <dbReference type="ARBA" id="ARBA00049439"/>
    </source>
</evidence>
<feature type="active site" description="Nucleophile" evidence="10">
    <location>
        <position position="223"/>
    </location>
</feature>
<feature type="chain" id="PRO_5029985084" description="Arginine biosynthesis bifunctional protein ArgJ beta chain" evidence="10">
    <location>
        <begin position="223"/>
        <end position="452"/>
    </location>
</feature>
<comment type="catalytic activity">
    <reaction evidence="10">
        <text>L-glutamate + acetyl-CoA = N-acetyl-L-glutamate + CoA + H(+)</text>
        <dbReference type="Rhea" id="RHEA:24292"/>
        <dbReference type="ChEBI" id="CHEBI:15378"/>
        <dbReference type="ChEBI" id="CHEBI:29985"/>
        <dbReference type="ChEBI" id="CHEBI:44337"/>
        <dbReference type="ChEBI" id="CHEBI:57287"/>
        <dbReference type="ChEBI" id="CHEBI:57288"/>
        <dbReference type="EC" id="2.3.1.1"/>
    </reaction>
</comment>
<dbReference type="NCBIfam" id="NF003802">
    <property type="entry name" value="PRK05388.1"/>
    <property type="match status" value="1"/>
</dbReference>
<dbReference type="UniPathway" id="UPA00068">
    <property type="reaction ID" value="UER00106"/>
</dbReference>